<feature type="region of interest" description="Disordered" evidence="1">
    <location>
        <begin position="1"/>
        <end position="20"/>
    </location>
</feature>
<protein>
    <submittedName>
        <fullName evidence="2">Uncharacterized protein</fullName>
    </submittedName>
</protein>
<dbReference type="EMBL" id="BKCJ010460999">
    <property type="protein sequence ID" value="GFA64493.1"/>
    <property type="molecule type" value="Genomic_DNA"/>
</dbReference>
<evidence type="ECO:0000313" key="2">
    <source>
        <dbReference type="EMBL" id="GFA64493.1"/>
    </source>
</evidence>
<accession>A0A699JXH4</accession>
<feature type="compositionally biased region" description="Polar residues" evidence="1">
    <location>
        <begin position="1"/>
        <end position="13"/>
    </location>
</feature>
<comment type="caution">
    <text evidence="2">The sequence shown here is derived from an EMBL/GenBank/DDBJ whole genome shotgun (WGS) entry which is preliminary data.</text>
</comment>
<evidence type="ECO:0000256" key="1">
    <source>
        <dbReference type="SAM" id="MobiDB-lite"/>
    </source>
</evidence>
<sequence length="101" mass="11043">MSSSTVIDTSNPPSLDYVPGPKYPEYVASLDDEVLFEDQPLPADASPTALILGYVVDSGLEGDLDEDPEGDHADYPTDGGDDDDDEGRRSPPRRMRRRMSI</sequence>
<proteinExistence type="predicted"/>
<dbReference type="AlphaFoldDB" id="A0A699JXH4"/>
<feature type="compositionally biased region" description="Acidic residues" evidence="1">
    <location>
        <begin position="60"/>
        <end position="69"/>
    </location>
</feature>
<feature type="compositionally biased region" description="Basic residues" evidence="1">
    <location>
        <begin position="90"/>
        <end position="101"/>
    </location>
</feature>
<name>A0A699JXH4_TANCI</name>
<reference evidence="2" key="1">
    <citation type="journal article" date="2019" name="Sci. Rep.">
        <title>Draft genome of Tanacetum cinerariifolium, the natural source of mosquito coil.</title>
        <authorList>
            <person name="Yamashiro T."/>
            <person name="Shiraishi A."/>
            <person name="Satake H."/>
            <person name="Nakayama K."/>
        </authorList>
    </citation>
    <scope>NUCLEOTIDE SEQUENCE</scope>
</reference>
<organism evidence="2">
    <name type="scientific">Tanacetum cinerariifolium</name>
    <name type="common">Dalmatian daisy</name>
    <name type="synonym">Chrysanthemum cinerariifolium</name>
    <dbReference type="NCBI Taxonomy" id="118510"/>
    <lineage>
        <taxon>Eukaryota</taxon>
        <taxon>Viridiplantae</taxon>
        <taxon>Streptophyta</taxon>
        <taxon>Embryophyta</taxon>
        <taxon>Tracheophyta</taxon>
        <taxon>Spermatophyta</taxon>
        <taxon>Magnoliopsida</taxon>
        <taxon>eudicotyledons</taxon>
        <taxon>Gunneridae</taxon>
        <taxon>Pentapetalae</taxon>
        <taxon>asterids</taxon>
        <taxon>campanulids</taxon>
        <taxon>Asterales</taxon>
        <taxon>Asteraceae</taxon>
        <taxon>Asteroideae</taxon>
        <taxon>Anthemideae</taxon>
        <taxon>Anthemidinae</taxon>
        <taxon>Tanacetum</taxon>
    </lineage>
</organism>
<feature type="region of interest" description="Disordered" evidence="1">
    <location>
        <begin position="60"/>
        <end position="101"/>
    </location>
</feature>
<gene>
    <name evidence="2" type="ORF">Tci_636465</name>
</gene>